<feature type="compositionally biased region" description="Basic and acidic residues" evidence="1">
    <location>
        <begin position="181"/>
        <end position="201"/>
    </location>
</feature>
<proteinExistence type="predicted"/>
<evidence type="ECO:0000256" key="1">
    <source>
        <dbReference type="SAM" id="MobiDB-lite"/>
    </source>
</evidence>
<dbReference type="AlphaFoldDB" id="A0A6J5ZVY8"/>
<organism evidence="2">
    <name type="scientific">freshwater metagenome</name>
    <dbReference type="NCBI Taxonomy" id="449393"/>
    <lineage>
        <taxon>unclassified sequences</taxon>
        <taxon>metagenomes</taxon>
        <taxon>ecological metagenomes</taxon>
    </lineage>
</organism>
<evidence type="ECO:0000313" key="2">
    <source>
        <dbReference type="EMBL" id="CAB4346824.1"/>
    </source>
</evidence>
<feature type="region of interest" description="Disordered" evidence="1">
    <location>
        <begin position="161"/>
        <end position="201"/>
    </location>
</feature>
<name>A0A6J5ZVY8_9ZZZZ</name>
<accession>A0A6J5ZVY8</accession>
<protein>
    <submittedName>
        <fullName evidence="2">Unannotated protein</fullName>
    </submittedName>
</protein>
<gene>
    <name evidence="2" type="ORF">UFOPK3331_02003</name>
</gene>
<reference evidence="2" key="1">
    <citation type="submission" date="2020-05" db="EMBL/GenBank/DDBJ databases">
        <authorList>
            <person name="Chiriac C."/>
            <person name="Salcher M."/>
            <person name="Ghai R."/>
            <person name="Kavagutti S V."/>
        </authorList>
    </citation>
    <scope>NUCLEOTIDE SEQUENCE</scope>
</reference>
<sequence length="201" mass="22235">MCDSRCMEFCKLSPCIVEKRIGYLVRLQFVESSADARLHHESCVASRANSRCGNDVRYSHASALSKKQCKRTMLDLLLAAETQNRARILVPEETTDFCEQLCIGCISTDDGNEKVRAVLVDALVGLFSPGLDIANGELGCDDPNRCQILDYFSRVRGSVGGTKSEVNGRSECPSEGYCAEDSSRESSGLRHRTDCHDREKD</sequence>
<dbReference type="EMBL" id="CAESAL010000128">
    <property type="protein sequence ID" value="CAB4346824.1"/>
    <property type="molecule type" value="Genomic_DNA"/>
</dbReference>